<proteinExistence type="predicted"/>
<dbReference type="Proteomes" id="UP001279734">
    <property type="component" value="Unassembled WGS sequence"/>
</dbReference>
<evidence type="ECO:0000313" key="2">
    <source>
        <dbReference type="Proteomes" id="UP001279734"/>
    </source>
</evidence>
<accession>A0AAD3XUE8</accession>
<name>A0AAD3XUE8_NEPGR</name>
<protein>
    <submittedName>
        <fullName evidence="1">Uncharacterized protein</fullName>
    </submittedName>
</protein>
<dbReference type="AlphaFoldDB" id="A0AAD3XUE8"/>
<organism evidence="1 2">
    <name type="scientific">Nepenthes gracilis</name>
    <name type="common">Slender pitcher plant</name>
    <dbReference type="NCBI Taxonomy" id="150966"/>
    <lineage>
        <taxon>Eukaryota</taxon>
        <taxon>Viridiplantae</taxon>
        <taxon>Streptophyta</taxon>
        <taxon>Embryophyta</taxon>
        <taxon>Tracheophyta</taxon>
        <taxon>Spermatophyta</taxon>
        <taxon>Magnoliopsida</taxon>
        <taxon>eudicotyledons</taxon>
        <taxon>Gunneridae</taxon>
        <taxon>Pentapetalae</taxon>
        <taxon>Caryophyllales</taxon>
        <taxon>Nepenthaceae</taxon>
        <taxon>Nepenthes</taxon>
    </lineage>
</organism>
<comment type="caution">
    <text evidence="1">The sequence shown here is derived from an EMBL/GenBank/DDBJ whole genome shotgun (WGS) entry which is preliminary data.</text>
</comment>
<gene>
    <name evidence="1" type="ORF">Nepgr_019464</name>
</gene>
<sequence length="74" mass="8523">MEPPRVIGRARFTTPYKDALTLWSGEERYLTCREAAAFTPRLRWGSAIFRAPDMGYQAIFTTSSAQKIPRIGWR</sequence>
<reference evidence="1" key="1">
    <citation type="submission" date="2023-05" db="EMBL/GenBank/DDBJ databases">
        <title>Nepenthes gracilis genome sequencing.</title>
        <authorList>
            <person name="Fukushima K."/>
        </authorList>
    </citation>
    <scope>NUCLEOTIDE SEQUENCE</scope>
    <source>
        <strain evidence="1">SING2019-196</strain>
    </source>
</reference>
<keyword evidence="2" id="KW-1185">Reference proteome</keyword>
<dbReference type="EMBL" id="BSYO01000018">
    <property type="protein sequence ID" value="GMH17623.1"/>
    <property type="molecule type" value="Genomic_DNA"/>
</dbReference>
<evidence type="ECO:0000313" key="1">
    <source>
        <dbReference type="EMBL" id="GMH17623.1"/>
    </source>
</evidence>